<gene>
    <name evidence="1" type="ORF">K488DRAFT_14057</name>
</gene>
<organism evidence="1 2">
    <name type="scientific">Vararia minispora EC-137</name>
    <dbReference type="NCBI Taxonomy" id="1314806"/>
    <lineage>
        <taxon>Eukaryota</taxon>
        <taxon>Fungi</taxon>
        <taxon>Dikarya</taxon>
        <taxon>Basidiomycota</taxon>
        <taxon>Agaricomycotina</taxon>
        <taxon>Agaricomycetes</taxon>
        <taxon>Russulales</taxon>
        <taxon>Lachnocladiaceae</taxon>
        <taxon>Vararia</taxon>
    </lineage>
</organism>
<comment type="caution">
    <text evidence="1">The sequence shown here is derived from an EMBL/GenBank/DDBJ whole genome shotgun (WGS) entry which is preliminary data.</text>
</comment>
<keyword evidence="2" id="KW-1185">Reference proteome</keyword>
<evidence type="ECO:0000313" key="2">
    <source>
        <dbReference type="Proteomes" id="UP000814128"/>
    </source>
</evidence>
<protein>
    <submittedName>
        <fullName evidence="1">Uncharacterized protein</fullName>
    </submittedName>
</protein>
<sequence>SSAFTWQFNNQPHQCQNLQLSASGGSPPYSLLLVPFGPTVLPNNIEARSLQQIQFNDSSSLEFQLRYPANETFIAVVSDSTGFGSGGTTTAVTVLNSDDTSCYNSQQSVSGSWVFSINPTGSLTTCQSVRFYWQQSLVQGNVTFRGVIPGGESFQIPIGSTSMDTNGTGFSWTPDIRPQTTIVVVAGDDRGPVGGSSPYVVNTGTDSSCLNSGSPSSTAGNPAGGSYPTSTTGAGTGGGSGGGGSGNGSGSGSSGTNVGAIAGGVVGGVGGLIAAIFLAWFLLFRKRRRTAAYNKERPVNILQDDEDDAGGRGGGELPQYYEPEPFLAPEPAAATDHESVLSDGQSAAGRRPGTPAGLTDITTSSRKTAMPRLRPVNIVQHEDAGPSAAPGEDEPETVELPPAYTHIRS</sequence>
<accession>A0ACB8QBK4</accession>
<feature type="non-terminal residue" evidence="1">
    <location>
        <position position="1"/>
    </location>
</feature>
<reference evidence="1" key="1">
    <citation type="submission" date="2021-02" db="EMBL/GenBank/DDBJ databases">
        <authorList>
            <consortium name="DOE Joint Genome Institute"/>
            <person name="Ahrendt S."/>
            <person name="Looney B.P."/>
            <person name="Miyauchi S."/>
            <person name="Morin E."/>
            <person name="Drula E."/>
            <person name="Courty P.E."/>
            <person name="Chicoki N."/>
            <person name="Fauchery L."/>
            <person name="Kohler A."/>
            <person name="Kuo A."/>
            <person name="Labutti K."/>
            <person name="Pangilinan J."/>
            <person name="Lipzen A."/>
            <person name="Riley R."/>
            <person name="Andreopoulos W."/>
            <person name="He G."/>
            <person name="Johnson J."/>
            <person name="Barry K.W."/>
            <person name="Grigoriev I.V."/>
            <person name="Nagy L."/>
            <person name="Hibbett D."/>
            <person name="Henrissat B."/>
            <person name="Matheny P.B."/>
            <person name="Labbe J."/>
            <person name="Martin F."/>
        </authorList>
    </citation>
    <scope>NUCLEOTIDE SEQUENCE</scope>
    <source>
        <strain evidence="1">EC-137</strain>
    </source>
</reference>
<dbReference type="Proteomes" id="UP000814128">
    <property type="component" value="Unassembled WGS sequence"/>
</dbReference>
<reference evidence="1" key="2">
    <citation type="journal article" date="2022" name="New Phytol.">
        <title>Evolutionary transition to the ectomycorrhizal habit in the genomes of a hyperdiverse lineage of mushroom-forming fungi.</title>
        <authorList>
            <person name="Looney B."/>
            <person name="Miyauchi S."/>
            <person name="Morin E."/>
            <person name="Drula E."/>
            <person name="Courty P.E."/>
            <person name="Kohler A."/>
            <person name="Kuo A."/>
            <person name="LaButti K."/>
            <person name="Pangilinan J."/>
            <person name="Lipzen A."/>
            <person name="Riley R."/>
            <person name="Andreopoulos W."/>
            <person name="He G."/>
            <person name="Johnson J."/>
            <person name="Nolan M."/>
            <person name="Tritt A."/>
            <person name="Barry K.W."/>
            <person name="Grigoriev I.V."/>
            <person name="Nagy L.G."/>
            <person name="Hibbett D."/>
            <person name="Henrissat B."/>
            <person name="Matheny P.B."/>
            <person name="Labbe J."/>
            <person name="Martin F.M."/>
        </authorList>
    </citation>
    <scope>NUCLEOTIDE SEQUENCE</scope>
    <source>
        <strain evidence="1">EC-137</strain>
    </source>
</reference>
<dbReference type="EMBL" id="MU273697">
    <property type="protein sequence ID" value="KAI0029127.1"/>
    <property type="molecule type" value="Genomic_DNA"/>
</dbReference>
<evidence type="ECO:0000313" key="1">
    <source>
        <dbReference type="EMBL" id="KAI0029127.1"/>
    </source>
</evidence>
<feature type="non-terminal residue" evidence="1">
    <location>
        <position position="409"/>
    </location>
</feature>
<name>A0ACB8QBK4_9AGAM</name>
<proteinExistence type="predicted"/>